<evidence type="ECO:0000313" key="2">
    <source>
        <dbReference type="EMBL" id="KAA0060283.1"/>
    </source>
</evidence>
<feature type="compositionally biased region" description="Basic and acidic residues" evidence="1">
    <location>
        <begin position="57"/>
        <end position="74"/>
    </location>
</feature>
<evidence type="ECO:0000313" key="3">
    <source>
        <dbReference type="EMBL" id="TYK22033.1"/>
    </source>
</evidence>
<feature type="region of interest" description="Disordered" evidence="1">
    <location>
        <begin position="1"/>
        <end position="89"/>
    </location>
</feature>
<sequence length="118" mass="14115">MEMEKEEKKKYEEEKKIREYEKNKKEKNEARRKEIKCNDVQEENTQKEGTSSPITKSEFDRVGKKAQEKTKMIEKVALSGKKHKDKEMTFGEHCKEFEKEIEELSTLKDEASEPKKKR</sequence>
<name>A0A5D3DER8_CUCMM</name>
<dbReference type="EMBL" id="SSTD01005234">
    <property type="protein sequence ID" value="TYK22033.1"/>
    <property type="molecule type" value="Genomic_DNA"/>
</dbReference>
<proteinExistence type="predicted"/>
<evidence type="ECO:0000256" key="1">
    <source>
        <dbReference type="SAM" id="MobiDB-lite"/>
    </source>
</evidence>
<comment type="caution">
    <text evidence="3">The sequence shown here is derived from an EMBL/GenBank/DDBJ whole genome shotgun (WGS) entry which is preliminary data.</text>
</comment>
<evidence type="ECO:0000313" key="5">
    <source>
        <dbReference type="Proteomes" id="UP000321947"/>
    </source>
</evidence>
<evidence type="ECO:0000313" key="4">
    <source>
        <dbReference type="Proteomes" id="UP000321393"/>
    </source>
</evidence>
<dbReference type="Proteomes" id="UP000321393">
    <property type="component" value="Unassembled WGS sequence"/>
</dbReference>
<reference evidence="4 5" key="1">
    <citation type="submission" date="2019-08" db="EMBL/GenBank/DDBJ databases">
        <title>Draft genome sequences of two oriental melons (Cucumis melo L. var makuwa).</title>
        <authorList>
            <person name="Kwon S.-Y."/>
        </authorList>
    </citation>
    <scope>NUCLEOTIDE SEQUENCE [LARGE SCALE GENOMIC DNA]</scope>
    <source>
        <strain evidence="5">cv. Chang Bougi</strain>
        <strain evidence="4">cv. SW 3</strain>
        <tissue evidence="3">Leaf</tissue>
    </source>
</reference>
<organism evidence="3 5">
    <name type="scientific">Cucumis melo var. makuwa</name>
    <name type="common">Oriental melon</name>
    <dbReference type="NCBI Taxonomy" id="1194695"/>
    <lineage>
        <taxon>Eukaryota</taxon>
        <taxon>Viridiplantae</taxon>
        <taxon>Streptophyta</taxon>
        <taxon>Embryophyta</taxon>
        <taxon>Tracheophyta</taxon>
        <taxon>Spermatophyta</taxon>
        <taxon>Magnoliopsida</taxon>
        <taxon>eudicotyledons</taxon>
        <taxon>Gunneridae</taxon>
        <taxon>Pentapetalae</taxon>
        <taxon>rosids</taxon>
        <taxon>fabids</taxon>
        <taxon>Cucurbitales</taxon>
        <taxon>Cucurbitaceae</taxon>
        <taxon>Benincaseae</taxon>
        <taxon>Cucumis</taxon>
    </lineage>
</organism>
<dbReference type="EMBL" id="SSTE01005668">
    <property type="protein sequence ID" value="KAA0060283.1"/>
    <property type="molecule type" value="Genomic_DNA"/>
</dbReference>
<gene>
    <name evidence="3" type="ORF">E5676_scaffold318G00060</name>
    <name evidence="2" type="ORF">E6C27_scaffold22G00560</name>
</gene>
<accession>A0A5D3DER8</accession>
<feature type="compositionally biased region" description="Basic and acidic residues" evidence="1">
    <location>
        <begin position="1"/>
        <end position="39"/>
    </location>
</feature>
<protein>
    <submittedName>
        <fullName evidence="3">Protein MNN4-like</fullName>
    </submittedName>
</protein>
<dbReference type="AlphaFoldDB" id="A0A5D3DER8"/>
<dbReference type="Proteomes" id="UP000321947">
    <property type="component" value="Unassembled WGS sequence"/>
</dbReference>